<dbReference type="InterPro" id="IPR046348">
    <property type="entry name" value="SIS_dom_sf"/>
</dbReference>
<accession>A0A219B778</accession>
<dbReference type="Proteomes" id="UP000198462">
    <property type="component" value="Unassembled WGS sequence"/>
</dbReference>
<evidence type="ECO:0000256" key="8">
    <source>
        <dbReference type="RuleBase" id="RU000612"/>
    </source>
</evidence>
<proteinExistence type="inferred from homology"/>
<organism evidence="9 10">
    <name type="scientific">Pacificimonas flava</name>
    <dbReference type="NCBI Taxonomy" id="1234595"/>
    <lineage>
        <taxon>Bacteria</taxon>
        <taxon>Pseudomonadati</taxon>
        <taxon>Pseudomonadota</taxon>
        <taxon>Alphaproteobacteria</taxon>
        <taxon>Sphingomonadales</taxon>
        <taxon>Sphingosinicellaceae</taxon>
        <taxon>Pacificimonas</taxon>
    </lineage>
</organism>
<dbReference type="SUPFAM" id="SSF53697">
    <property type="entry name" value="SIS domain"/>
    <property type="match status" value="1"/>
</dbReference>
<dbReference type="PANTHER" id="PTHR11469:SF1">
    <property type="entry name" value="GLUCOSE-6-PHOSPHATE ISOMERASE"/>
    <property type="match status" value="1"/>
</dbReference>
<comment type="similarity">
    <text evidence="2 7 8">Belongs to the GPI family.</text>
</comment>
<evidence type="ECO:0000256" key="4">
    <source>
        <dbReference type="ARBA" id="ARBA00023152"/>
    </source>
</evidence>
<dbReference type="RefSeq" id="WP_224199505.1">
    <property type="nucleotide sequence ID" value="NZ_NFZT01000001.1"/>
</dbReference>
<comment type="pathway">
    <text evidence="1 7 8">Carbohydrate degradation; glycolysis; D-glyceraldehyde 3-phosphate and glycerone phosphate from D-glucose: step 2/4.</text>
</comment>
<gene>
    <name evidence="7" type="primary">pgi</name>
    <name evidence="9" type="ORF">B5C34_12615</name>
</gene>
<dbReference type="Pfam" id="PF00342">
    <property type="entry name" value="PGI"/>
    <property type="match status" value="1"/>
</dbReference>
<keyword evidence="3 7" id="KW-0312">Gluconeogenesis</keyword>
<dbReference type="Gene3D" id="1.10.1390.10">
    <property type="match status" value="1"/>
</dbReference>
<dbReference type="EMBL" id="NFZT01000001">
    <property type="protein sequence ID" value="OWV34217.1"/>
    <property type="molecule type" value="Genomic_DNA"/>
</dbReference>
<comment type="subcellular location">
    <subcellularLocation>
        <location evidence="7">Cytoplasm</location>
    </subcellularLocation>
</comment>
<dbReference type="GO" id="GO:0051156">
    <property type="term" value="P:glucose 6-phosphate metabolic process"/>
    <property type="evidence" value="ECO:0007669"/>
    <property type="project" value="TreeGrafter"/>
</dbReference>
<comment type="function">
    <text evidence="7">Catalyzes the reversible isomerization of glucose-6-phosphate to fructose-6-phosphate.</text>
</comment>
<keyword evidence="5 7" id="KW-0413">Isomerase</keyword>
<dbReference type="CDD" id="cd05015">
    <property type="entry name" value="SIS_PGI_1"/>
    <property type="match status" value="1"/>
</dbReference>
<dbReference type="EC" id="5.3.1.9" evidence="7"/>
<reference evidence="10" key="1">
    <citation type="submission" date="2017-05" db="EMBL/GenBank/DDBJ databases">
        <authorList>
            <person name="Lin X."/>
        </authorList>
    </citation>
    <scope>NUCLEOTIDE SEQUENCE [LARGE SCALE GENOMIC DNA]</scope>
    <source>
        <strain evidence="10">JLT2012</strain>
    </source>
</reference>
<dbReference type="InterPro" id="IPR035476">
    <property type="entry name" value="SIS_PGI_1"/>
</dbReference>
<dbReference type="GO" id="GO:0004347">
    <property type="term" value="F:glucose-6-phosphate isomerase activity"/>
    <property type="evidence" value="ECO:0007669"/>
    <property type="project" value="UniProtKB-UniRule"/>
</dbReference>
<feature type="active site" description="Proton donor" evidence="7">
    <location>
        <position position="332"/>
    </location>
</feature>
<keyword evidence="7" id="KW-0963">Cytoplasm</keyword>
<dbReference type="InterPro" id="IPR001672">
    <property type="entry name" value="G6P_Isomerase"/>
</dbReference>
<dbReference type="Gene3D" id="3.40.50.10490">
    <property type="entry name" value="Glucose-6-phosphate isomerase like protein, domain 1"/>
    <property type="match status" value="2"/>
</dbReference>
<evidence type="ECO:0000256" key="2">
    <source>
        <dbReference type="ARBA" id="ARBA00006604"/>
    </source>
</evidence>
<dbReference type="GO" id="GO:0005829">
    <property type="term" value="C:cytosol"/>
    <property type="evidence" value="ECO:0007669"/>
    <property type="project" value="TreeGrafter"/>
</dbReference>
<evidence type="ECO:0000256" key="7">
    <source>
        <dbReference type="HAMAP-Rule" id="MF_00473"/>
    </source>
</evidence>
<dbReference type="NCBIfam" id="NF001211">
    <property type="entry name" value="PRK00179.1"/>
    <property type="match status" value="1"/>
</dbReference>
<comment type="catalytic activity">
    <reaction evidence="6 7 8">
        <text>alpha-D-glucose 6-phosphate = beta-D-fructose 6-phosphate</text>
        <dbReference type="Rhea" id="RHEA:11816"/>
        <dbReference type="ChEBI" id="CHEBI:57634"/>
        <dbReference type="ChEBI" id="CHEBI:58225"/>
        <dbReference type="EC" id="5.3.1.9"/>
    </reaction>
</comment>
<dbReference type="AlphaFoldDB" id="A0A219B778"/>
<evidence type="ECO:0000313" key="10">
    <source>
        <dbReference type="Proteomes" id="UP000198462"/>
    </source>
</evidence>
<dbReference type="GO" id="GO:0048029">
    <property type="term" value="F:monosaccharide binding"/>
    <property type="evidence" value="ECO:0007669"/>
    <property type="project" value="TreeGrafter"/>
</dbReference>
<dbReference type="HAMAP" id="MF_00473">
    <property type="entry name" value="G6P_isomerase"/>
    <property type="match status" value="1"/>
</dbReference>
<dbReference type="GO" id="GO:0097367">
    <property type="term" value="F:carbohydrate derivative binding"/>
    <property type="evidence" value="ECO:0007669"/>
    <property type="project" value="InterPro"/>
</dbReference>
<dbReference type="InterPro" id="IPR018189">
    <property type="entry name" value="Phosphoglucose_isomerase_CS"/>
</dbReference>
<keyword evidence="10" id="KW-1185">Reference proteome</keyword>
<evidence type="ECO:0000256" key="1">
    <source>
        <dbReference type="ARBA" id="ARBA00004926"/>
    </source>
</evidence>
<sequence>MDDQVKMRWTELEAAVADAARHPLKEVFSREPDRLARLTLEACGLTVDLSKTILDEGVVAAGLALADEVDFGAWRAKLLSGAVVNPTEGRAATHSAERGVGSEADVKAAREARTAMKALYERIAAGDFGAVGRVVHVGIGGSFLGPALVIDALPASGPVPDVRIVSNIDAVSLERAIEGADPAKTLMIVVSKSFTTLETRMNAESVRDALGLPAERVIAVTANPDKAHEFGVAPGNILGFAETVGGRYSLWTGVGLAAALSAGWDAFTDLLEGAGEMDRHFAEAELAQNLPFMAALGDIAYASILGAESRAVFAYDERLRLLPDFLQQLETESNGKQVDRNGHRLARPSSPVVWGGVGTDAQHAVFQMLHQGTHLVPVEFLAIREPGHSMDRDHHRQLIANCIAQGAALLAGRSFEEAQRETPDEQIARAKVFDGNRPSSTVVLPRLDARTLGALIAYYEHRTFSFGALLEINSFDQMGVELGKNIARAIASGETASLDLSSKALMDRLTSG</sequence>
<feature type="active site" evidence="7">
    <location>
        <position position="363"/>
    </location>
</feature>
<dbReference type="CDD" id="cd05016">
    <property type="entry name" value="SIS_PGI_2"/>
    <property type="match status" value="1"/>
</dbReference>
<dbReference type="InterPro" id="IPR035482">
    <property type="entry name" value="SIS_PGI_2"/>
</dbReference>
<dbReference type="GO" id="GO:0006096">
    <property type="term" value="P:glycolytic process"/>
    <property type="evidence" value="ECO:0007669"/>
    <property type="project" value="UniProtKB-UniRule"/>
</dbReference>
<keyword evidence="4 7" id="KW-0324">Glycolysis</keyword>
<feature type="active site" evidence="7">
    <location>
        <position position="484"/>
    </location>
</feature>
<name>A0A219B778_9SPHN</name>
<evidence type="ECO:0000313" key="9">
    <source>
        <dbReference type="EMBL" id="OWV34217.1"/>
    </source>
</evidence>
<comment type="pathway">
    <text evidence="7">Carbohydrate biosynthesis; gluconeogenesis.</text>
</comment>
<evidence type="ECO:0000256" key="6">
    <source>
        <dbReference type="ARBA" id="ARBA00029321"/>
    </source>
</evidence>
<dbReference type="PANTHER" id="PTHR11469">
    <property type="entry name" value="GLUCOSE-6-PHOSPHATE ISOMERASE"/>
    <property type="match status" value="1"/>
</dbReference>
<dbReference type="UniPathway" id="UPA00109">
    <property type="reaction ID" value="UER00181"/>
</dbReference>
<evidence type="ECO:0000256" key="5">
    <source>
        <dbReference type="ARBA" id="ARBA00023235"/>
    </source>
</evidence>
<dbReference type="UniPathway" id="UPA00138"/>
<dbReference type="PROSITE" id="PS51463">
    <property type="entry name" value="P_GLUCOSE_ISOMERASE_3"/>
    <property type="match status" value="1"/>
</dbReference>
<protein>
    <recommendedName>
        <fullName evidence="7">Glucose-6-phosphate isomerase</fullName>
        <shortName evidence="7">GPI</shortName>
        <ecNumber evidence="7">5.3.1.9</ecNumber>
    </recommendedName>
    <alternativeName>
        <fullName evidence="7">Phosphoglucose isomerase</fullName>
        <shortName evidence="7">PGI</shortName>
    </alternativeName>
    <alternativeName>
        <fullName evidence="7">Phosphohexose isomerase</fullName>
        <shortName evidence="7">PHI</shortName>
    </alternativeName>
</protein>
<dbReference type="PRINTS" id="PR00662">
    <property type="entry name" value="G6PISOMERASE"/>
</dbReference>
<dbReference type="GO" id="GO:0006094">
    <property type="term" value="P:gluconeogenesis"/>
    <property type="evidence" value="ECO:0007669"/>
    <property type="project" value="UniProtKB-UniRule"/>
</dbReference>
<dbReference type="PROSITE" id="PS00174">
    <property type="entry name" value="P_GLUCOSE_ISOMERASE_2"/>
    <property type="match status" value="1"/>
</dbReference>
<dbReference type="InterPro" id="IPR023096">
    <property type="entry name" value="G6P_Isomerase_C"/>
</dbReference>
<comment type="caution">
    <text evidence="9">The sequence shown here is derived from an EMBL/GenBank/DDBJ whole genome shotgun (WGS) entry which is preliminary data.</text>
</comment>
<evidence type="ECO:0000256" key="3">
    <source>
        <dbReference type="ARBA" id="ARBA00022432"/>
    </source>
</evidence>